<protein>
    <recommendedName>
        <fullName evidence="4">DUF4386 family protein</fullName>
    </recommendedName>
</protein>
<feature type="transmembrane region" description="Helical" evidence="1">
    <location>
        <begin position="61"/>
        <end position="87"/>
    </location>
</feature>
<reference evidence="2" key="1">
    <citation type="submission" date="2021-03" db="EMBL/GenBank/DDBJ databases">
        <title>Whole genome shotgun sequence of Actinoplanes auranticolor NBRC 12245.</title>
        <authorList>
            <person name="Komaki H."/>
            <person name="Tamura T."/>
        </authorList>
    </citation>
    <scope>NUCLEOTIDE SEQUENCE</scope>
    <source>
        <strain evidence="2">NBRC 12245</strain>
    </source>
</reference>
<feature type="transmembrane region" description="Helical" evidence="1">
    <location>
        <begin position="200"/>
        <end position="223"/>
    </location>
</feature>
<keyword evidence="1" id="KW-0812">Transmembrane</keyword>
<evidence type="ECO:0000313" key="3">
    <source>
        <dbReference type="Proteomes" id="UP000681340"/>
    </source>
</evidence>
<dbReference type="EMBL" id="BOQL01000072">
    <property type="protein sequence ID" value="GIM78223.1"/>
    <property type="molecule type" value="Genomic_DNA"/>
</dbReference>
<evidence type="ECO:0000256" key="1">
    <source>
        <dbReference type="SAM" id="Phobius"/>
    </source>
</evidence>
<keyword evidence="1" id="KW-0472">Membrane</keyword>
<keyword evidence="1" id="KW-1133">Transmembrane helix</keyword>
<name>A0A919W3B5_9ACTN</name>
<dbReference type="AlphaFoldDB" id="A0A919W3B5"/>
<dbReference type="RefSeq" id="WP_212993787.1">
    <property type="nucleotide sequence ID" value="NZ_BAABEA010000016.1"/>
</dbReference>
<evidence type="ECO:0000313" key="2">
    <source>
        <dbReference type="EMBL" id="GIM78223.1"/>
    </source>
</evidence>
<feature type="transmembrane region" description="Helical" evidence="1">
    <location>
        <begin position="99"/>
        <end position="122"/>
    </location>
</feature>
<feature type="transmembrane region" description="Helical" evidence="1">
    <location>
        <begin position="21"/>
        <end position="41"/>
    </location>
</feature>
<feature type="transmembrane region" description="Helical" evidence="1">
    <location>
        <begin position="142"/>
        <end position="162"/>
    </location>
</feature>
<sequence>MTRKVAGSRAIPFSRISGFAALGFAALIMTSNLIAVPAGLPSTGADLGEVTAFFGDRRREAAIASALTPAAWVLATVFGAGVCSVLWRSERDRGEAWSLVGLAGLLLQNTTFAAVVATRLALASTSTQGPVAASVLWPLHDGLFVLNGTFLALALLGLSIGGRRGGLLRGWHGAWGLVAAGLLFSSAILAPLAVDGAGPAPLLGLAGWLMWVVWLVAYGITLLRVGHTA</sequence>
<proteinExistence type="predicted"/>
<dbReference type="Proteomes" id="UP000681340">
    <property type="component" value="Unassembled WGS sequence"/>
</dbReference>
<evidence type="ECO:0008006" key="4">
    <source>
        <dbReference type="Google" id="ProtNLM"/>
    </source>
</evidence>
<keyword evidence="3" id="KW-1185">Reference proteome</keyword>
<comment type="caution">
    <text evidence="2">The sequence shown here is derived from an EMBL/GenBank/DDBJ whole genome shotgun (WGS) entry which is preliminary data.</text>
</comment>
<organism evidence="2 3">
    <name type="scientific">Actinoplanes auranticolor</name>
    <dbReference type="NCBI Taxonomy" id="47988"/>
    <lineage>
        <taxon>Bacteria</taxon>
        <taxon>Bacillati</taxon>
        <taxon>Actinomycetota</taxon>
        <taxon>Actinomycetes</taxon>
        <taxon>Micromonosporales</taxon>
        <taxon>Micromonosporaceae</taxon>
        <taxon>Actinoplanes</taxon>
    </lineage>
</organism>
<accession>A0A919W3B5</accession>
<feature type="transmembrane region" description="Helical" evidence="1">
    <location>
        <begin position="174"/>
        <end position="194"/>
    </location>
</feature>
<gene>
    <name evidence="2" type="ORF">Aau02nite_79820</name>
</gene>